<feature type="region of interest" description="Disordered" evidence="1">
    <location>
        <begin position="326"/>
        <end position="356"/>
    </location>
</feature>
<keyword evidence="4" id="KW-0378">Hydrolase</keyword>
<dbReference type="Gene3D" id="3.60.10.10">
    <property type="entry name" value="Endonuclease/exonuclease/phosphatase"/>
    <property type="match status" value="1"/>
</dbReference>
<accession>A0A3D0KIJ3</accession>
<feature type="transmembrane region" description="Helical" evidence="2">
    <location>
        <begin position="37"/>
        <end position="54"/>
    </location>
</feature>
<name>A0A3D0KIJ3_9GAMM</name>
<keyword evidence="4" id="KW-0540">Nuclease</keyword>
<gene>
    <name evidence="4" type="ORF">DEO68_14725</name>
</gene>
<dbReference type="EMBL" id="DOTR01000084">
    <property type="protein sequence ID" value="HCA03387.1"/>
    <property type="molecule type" value="Genomic_DNA"/>
</dbReference>
<evidence type="ECO:0000313" key="4">
    <source>
        <dbReference type="EMBL" id="HCA03387.1"/>
    </source>
</evidence>
<evidence type="ECO:0000256" key="2">
    <source>
        <dbReference type="SAM" id="Phobius"/>
    </source>
</evidence>
<sequence length="356" mass="40880">MLGPLLGCIAISLLLATLIARVPMRWWWVRSFEFPRLQIAVLALACGLASLWLLDPGPWRVTATLASLATLALQLRYILPWTTLWPVQVKDAHNAPKDQMITLLIANVLTPNRQSKELLAMITHHQPDMILTLESDQWWQEQLDPALDALWPYSVKIPLDNLYGMHLYSRLALKNTEIKWLIQDDIPSIHTQVELKSGQHIRLFAVHPRPPAPNESEKSLWRDAELLWIGKEIHRHPKATIVAGDLNDVAWSRTTRRFCRIGGMLDPRRGRGLYSTFHANYPLLRWPLDHAFVSEHFTLVNMQRLGAFGSDHFPILATFCYRPSRQDEHETPDASAEERQEANETIQKGKTEKQET</sequence>
<organism evidence="4">
    <name type="scientific">Halomonas campaniensis</name>
    <dbReference type="NCBI Taxonomy" id="213554"/>
    <lineage>
        <taxon>Bacteria</taxon>
        <taxon>Pseudomonadati</taxon>
        <taxon>Pseudomonadota</taxon>
        <taxon>Gammaproteobacteria</taxon>
        <taxon>Oceanospirillales</taxon>
        <taxon>Halomonadaceae</taxon>
        <taxon>Halomonas</taxon>
    </lineage>
</organism>
<dbReference type="SUPFAM" id="SSF56219">
    <property type="entry name" value="DNase I-like"/>
    <property type="match status" value="1"/>
</dbReference>
<dbReference type="Pfam" id="PF03372">
    <property type="entry name" value="Exo_endo_phos"/>
    <property type="match status" value="1"/>
</dbReference>
<reference evidence="4" key="1">
    <citation type="journal article" date="2018" name="Nat. Biotechnol.">
        <title>A standardized bacterial taxonomy based on genome phylogeny substantially revises the tree of life.</title>
        <authorList>
            <person name="Parks D.H."/>
            <person name="Chuvochina M."/>
            <person name="Waite D.W."/>
            <person name="Rinke C."/>
            <person name="Skarshewski A."/>
            <person name="Chaumeil P.A."/>
            <person name="Hugenholtz P."/>
        </authorList>
    </citation>
    <scope>NUCLEOTIDE SEQUENCE [LARGE SCALE GENOMIC DNA]</scope>
    <source>
        <strain evidence="4">UBA11284</strain>
    </source>
</reference>
<evidence type="ECO:0000259" key="3">
    <source>
        <dbReference type="Pfam" id="PF03372"/>
    </source>
</evidence>
<dbReference type="InterPro" id="IPR036691">
    <property type="entry name" value="Endo/exonu/phosph_ase_sf"/>
</dbReference>
<keyword evidence="4" id="KW-0255">Endonuclease</keyword>
<keyword evidence="2" id="KW-1133">Transmembrane helix</keyword>
<comment type="caution">
    <text evidence="4">The sequence shown here is derived from an EMBL/GenBank/DDBJ whole genome shotgun (WGS) entry which is preliminary data.</text>
</comment>
<keyword evidence="2" id="KW-0472">Membrane</keyword>
<dbReference type="GO" id="GO:0004519">
    <property type="term" value="F:endonuclease activity"/>
    <property type="evidence" value="ECO:0007669"/>
    <property type="project" value="UniProtKB-KW"/>
</dbReference>
<feature type="domain" description="Endonuclease/exonuclease/phosphatase" evidence="3">
    <location>
        <begin position="107"/>
        <end position="312"/>
    </location>
</feature>
<keyword evidence="2" id="KW-0812">Transmembrane</keyword>
<evidence type="ECO:0000256" key="1">
    <source>
        <dbReference type="SAM" id="MobiDB-lite"/>
    </source>
</evidence>
<dbReference type="InterPro" id="IPR005135">
    <property type="entry name" value="Endo/exonuclease/phosphatase"/>
</dbReference>
<proteinExistence type="predicted"/>
<dbReference type="AlphaFoldDB" id="A0A3D0KIJ3"/>
<protein>
    <submittedName>
        <fullName evidence="4">Endonuclease</fullName>
    </submittedName>
</protein>